<reference evidence="6 7" key="1">
    <citation type="submission" date="2023-07" db="EMBL/GenBank/DDBJ databases">
        <title>Sorghum-associated microbial communities from plants grown in Nebraska, USA.</title>
        <authorList>
            <person name="Schachtman D."/>
        </authorList>
    </citation>
    <scope>NUCLEOTIDE SEQUENCE [LARGE SCALE GENOMIC DNA]</scope>
    <source>
        <strain evidence="6 7">DS1607</strain>
    </source>
</reference>
<dbReference type="PANTHER" id="PTHR46796">
    <property type="entry name" value="HTH-TYPE TRANSCRIPTIONAL ACTIVATOR RHAS-RELATED"/>
    <property type="match status" value="1"/>
</dbReference>
<dbReference type="RefSeq" id="WP_307691572.1">
    <property type="nucleotide sequence ID" value="NZ_JAUSRO010000014.1"/>
</dbReference>
<dbReference type="SUPFAM" id="SSF46689">
    <property type="entry name" value="Homeodomain-like"/>
    <property type="match status" value="2"/>
</dbReference>
<keyword evidence="4" id="KW-0804">Transcription</keyword>
<evidence type="ECO:0000256" key="4">
    <source>
        <dbReference type="ARBA" id="ARBA00023163"/>
    </source>
</evidence>
<organism evidence="6 7">
    <name type="scientific">Variovorax ginsengisoli</name>
    <dbReference type="NCBI Taxonomy" id="363844"/>
    <lineage>
        <taxon>Bacteria</taxon>
        <taxon>Pseudomonadati</taxon>
        <taxon>Pseudomonadota</taxon>
        <taxon>Betaproteobacteria</taxon>
        <taxon>Burkholderiales</taxon>
        <taxon>Comamonadaceae</taxon>
        <taxon>Variovorax</taxon>
    </lineage>
</organism>
<evidence type="ECO:0000313" key="7">
    <source>
        <dbReference type="Proteomes" id="UP001226867"/>
    </source>
</evidence>
<keyword evidence="7" id="KW-1185">Reference proteome</keyword>
<gene>
    <name evidence="6" type="ORF">J2W36_004071</name>
</gene>
<dbReference type="InterPro" id="IPR050204">
    <property type="entry name" value="AraC_XylS_family_regulators"/>
</dbReference>
<comment type="caution">
    <text evidence="6">The sequence shown here is derived from an EMBL/GenBank/DDBJ whole genome shotgun (WGS) entry which is preliminary data.</text>
</comment>
<protein>
    <submittedName>
        <fullName evidence="6">AraC-like DNA-binding protein</fullName>
    </submittedName>
</protein>
<dbReference type="InterPro" id="IPR009057">
    <property type="entry name" value="Homeodomain-like_sf"/>
</dbReference>
<dbReference type="InterPro" id="IPR018062">
    <property type="entry name" value="HTH_AraC-typ_CS"/>
</dbReference>
<feature type="domain" description="HTH araC/xylS-type" evidence="5">
    <location>
        <begin position="177"/>
        <end position="274"/>
    </location>
</feature>
<dbReference type="EMBL" id="JAUSRO010000014">
    <property type="protein sequence ID" value="MDP9901801.1"/>
    <property type="molecule type" value="Genomic_DNA"/>
</dbReference>
<evidence type="ECO:0000259" key="5">
    <source>
        <dbReference type="PROSITE" id="PS01124"/>
    </source>
</evidence>
<dbReference type="Proteomes" id="UP001226867">
    <property type="component" value="Unassembled WGS sequence"/>
</dbReference>
<sequence>MARLDPRNSSRYWHAPDLPGMDLLQADFTTHDYAPHVHDSLVVAVTEFGGSEFKSRGRTEVAHPRALLVFNPSEPHSGRMAGSARWRYRSFYLAEPAIQDILKAVGIDRPGYFTSNVVSDQDLVTRFMALHHALEGGAQDASFHRESLVLTFGDLLHRHGQAAKRIPQAPRDATALAPALELVRDGYADNLTLEQLGAAAGLTPFQLIVAFKRTLGLTPHAYLTQWRLRRALRHLREGQCVAEAALASGFYDQSALNKHFKRTFGMTPLQYVRAGAS</sequence>
<name>A0ABT9SDF8_9BURK</name>
<keyword evidence="2" id="KW-0238">DNA-binding</keyword>
<dbReference type="SMART" id="SM00342">
    <property type="entry name" value="HTH_ARAC"/>
    <property type="match status" value="1"/>
</dbReference>
<dbReference type="Pfam" id="PF12833">
    <property type="entry name" value="HTH_18"/>
    <property type="match status" value="1"/>
</dbReference>
<dbReference type="Gene3D" id="1.10.10.60">
    <property type="entry name" value="Homeodomain-like"/>
    <property type="match status" value="2"/>
</dbReference>
<accession>A0ABT9SDF8</accession>
<dbReference type="SUPFAM" id="SSF51215">
    <property type="entry name" value="Regulatory protein AraC"/>
    <property type="match status" value="1"/>
</dbReference>
<dbReference type="PANTHER" id="PTHR46796:SF2">
    <property type="entry name" value="TRANSCRIPTIONAL REGULATORY PROTEIN"/>
    <property type="match status" value="1"/>
</dbReference>
<keyword evidence="1" id="KW-0805">Transcription regulation</keyword>
<evidence type="ECO:0000256" key="3">
    <source>
        <dbReference type="ARBA" id="ARBA00023159"/>
    </source>
</evidence>
<evidence type="ECO:0000256" key="2">
    <source>
        <dbReference type="ARBA" id="ARBA00023125"/>
    </source>
</evidence>
<keyword evidence="3" id="KW-0010">Activator</keyword>
<dbReference type="InterPro" id="IPR037923">
    <property type="entry name" value="HTH-like"/>
</dbReference>
<dbReference type="PROSITE" id="PS00041">
    <property type="entry name" value="HTH_ARAC_FAMILY_1"/>
    <property type="match status" value="1"/>
</dbReference>
<proteinExistence type="predicted"/>
<evidence type="ECO:0000313" key="6">
    <source>
        <dbReference type="EMBL" id="MDP9901801.1"/>
    </source>
</evidence>
<evidence type="ECO:0000256" key="1">
    <source>
        <dbReference type="ARBA" id="ARBA00023015"/>
    </source>
</evidence>
<dbReference type="PROSITE" id="PS01124">
    <property type="entry name" value="HTH_ARAC_FAMILY_2"/>
    <property type="match status" value="1"/>
</dbReference>
<dbReference type="InterPro" id="IPR018060">
    <property type="entry name" value="HTH_AraC"/>
</dbReference>
<dbReference type="InterPro" id="IPR003313">
    <property type="entry name" value="AraC-bd"/>
</dbReference>
<dbReference type="Pfam" id="PF02311">
    <property type="entry name" value="AraC_binding"/>
    <property type="match status" value="1"/>
</dbReference>